<reference evidence="1" key="2">
    <citation type="journal article" date="2015" name="Fish Shellfish Immunol.">
        <title>Early steps in the European eel (Anguilla anguilla)-Vibrio vulnificus interaction in the gills: Role of the RtxA13 toxin.</title>
        <authorList>
            <person name="Callol A."/>
            <person name="Pajuelo D."/>
            <person name="Ebbesson L."/>
            <person name="Teles M."/>
            <person name="MacKenzie S."/>
            <person name="Amaro C."/>
        </authorList>
    </citation>
    <scope>NUCLEOTIDE SEQUENCE</scope>
</reference>
<proteinExistence type="predicted"/>
<dbReference type="EMBL" id="GBXM01098249">
    <property type="protein sequence ID" value="JAH10328.1"/>
    <property type="molecule type" value="Transcribed_RNA"/>
</dbReference>
<protein>
    <submittedName>
        <fullName evidence="1">Uncharacterized protein</fullName>
    </submittedName>
</protein>
<accession>A0A0E9Q2K4</accession>
<reference evidence="1" key="1">
    <citation type="submission" date="2014-11" db="EMBL/GenBank/DDBJ databases">
        <authorList>
            <person name="Amaro Gonzalez C."/>
        </authorList>
    </citation>
    <scope>NUCLEOTIDE SEQUENCE</scope>
</reference>
<organism evidence="1">
    <name type="scientific">Anguilla anguilla</name>
    <name type="common">European freshwater eel</name>
    <name type="synonym">Muraena anguilla</name>
    <dbReference type="NCBI Taxonomy" id="7936"/>
    <lineage>
        <taxon>Eukaryota</taxon>
        <taxon>Metazoa</taxon>
        <taxon>Chordata</taxon>
        <taxon>Craniata</taxon>
        <taxon>Vertebrata</taxon>
        <taxon>Euteleostomi</taxon>
        <taxon>Actinopterygii</taxon>
        <taxon>Neopterygii</taxon>
        <taxon>Teleostei</taxon>
        <taxon>Anguilliformes</taxon>
        <taxon>Anguillidae</taxon>
        <taxon>Anguilla</taxon>
    </lineage>
</organism>
<sequence>MTKGPMFPGSYVPQLYMCALPGSYVPVSHFDTFKMIPIYEREAKDLVVSAVFETVLPPLRGVNA</sequence>
<name>A0A0E9Q2K4_ANGAN</name>
<dbReference type="AlphaFoldDB" id="A0A0E9Q2K4"/>
<evidence type="ECO:0000313" key="1">
    <source>
        <dbReference type="EMBL" id="JAH10328.1"/>
    </source>
</evidence>